<dbReference type="PIRSF" id="PIRSF004810">
    <property type="entry name" value="ChrA"/>
    <property type="match status" value="1"/>
</dbReference>
<feature type="transmembrane region" description="Helical" evidence="7">
    <location>
        <begin position="158"/>
        <end position="191"/>
    </location>
</feature>
<feature type="transmembrane region" description="Helical" evidence="7">
    <location>
        <begin position="232"/>
        <end position="254"/>
    </location>
</feature>
<protein>
    <submittedName>
        <fullName evidence="8">Chromate transporter</fullName>
    </submittedName>
</protein>
<accession>A0ABV3ZYL6</accession>
<feature type="transmembrane region" description="Helical" evidence="7">
    <location>
        <begin position="381"/>
        <end position="397"/>
    </location>
</feature>
<feature type="transmembrane region" description="Helical" evidence="7">
    <location>
        <begin position="129"/>
        <end position="146"/>
    </location>
</feature>
<feature type="transmembrane region" description="Helical" evidence="7">
    <location>
        <begin position="266"/>
        <end position="288"/>
    </location>
</feature>
<dbReference type="RefSeq" id="WP_369339870.1">
    <property type="nucleotide sequence ID" value="NZ_JBFYGN010000024.1"/>
</dbReference>
<keyword evidence="3" id="KW-1003">Cell membrane</keyword>
<evidence type="ECO:0000313" key="8">
    <source>
        <dbReference type="EMBL" id="MEX8194692.1"/>
    </source>
</evidence>
<evidence type="ECO:0000256" key="1">
    <source>
        <dbReference type="ARBA" id="ARBA00004651"/>
    </source>
</evidence>
<gene>
    <name evidence="8" type="ORF">AB6724_17810</name>
</gene>
<evidence type="ECO:0000256" key="6">
    <source>
        <dbReference type="ARBA" id="ARBA00023136"/>
    </source>
</evidence>
<dbReference type="Pfam" id="PF02417">
    <property type="entry name" value="Chromate_transp"/>
    <property type="match status" value="2"/>
</dbReference>
<keyword evidence="5 7" id="KW-1133">Transmembrane helix</keyword>
<feature type="transmembrane region" description="Helical" evidence="7">
    <location>
        <begin position="328"/>
        <end position="349"/>
    </location>
</feature>
<dbReference type="InterPro" id="IPR003370">
    <property type="entry name" value="Chromate_transpt"/>
</dbReference>
<evidence type="ECO:0000256" key="5">
    <source>
        <dbReference type="ARBA" id="ARBA00022989"/>
    </source>
</evidence>
<name>A0ABV3ZYL6_9BURK</name>
<dbReference type="EMBL" id="JBFYGN010000024">
    <property type="protein sequence ID" value="MEX8194692.1"/>
    <property type="molecule type" value="Genomic_DNA"/>
</dbReference>
<evidence type="ECO:0000256" key="2">
    <source>
        <dbReference type="ARBA" id="ARBA00005262"/>
    </source>
</evidence>
<feature type="transmembrane region" description="Helical" evidence="7">
    <location>
        <begin position="25"/>
        <end position="46"/>
    </location>
</feature>
<feature type="transmembrane region" description="Helical" evidence="7">
    <location>
        <begin position="93"/>
        <end position="117"/>
    </location>
</feature>
<sequence>MNQLHTTAVADTSAASPSGYTLWQLVRYMLALGTWGFGGPVALAGYMYRDLVEKRQWITDADYKEGLALAQLMPGPLAAQLAIYLGYVHYRFLGASLVGIAFVLPSFCMVVALGAAYVTYGGIGWMQSVFYGVGAAVIGIIAMSAYKLTTKSIGKDKLLWVIFLVSAAITVITKSEEVWLFLGAGVLVWFWRAPPAWLTRKSGINSLVAPLLGMFAFSTIDWTKLKQIGLYFAYAGSFVFGSGLAIVPFLYGGVVKEYGWLSDQQFVDAVAVAMITPGPVVITTGFIGYLVTGFWGAVVAALATFVPCYLFTVIPAPYFKKYGKRPDVIAFVDGVTAAAIGSIAGAVIVIGQRSIADWIAAALAIASAAILWRFKKLPEPIIVVVAAVIGLIVHPLLTHG</sequence>
<evidence type="ECO:0000313" key="9">
    <source>
        <dbReference type="Proteomes" id="UP001561046"/>
    </source>
</evidence>
<comment type="caution">
    <text evidence="8">The sequence shown here is derived from an EMBL/GenBank/DDBJ whole genome shotgun (WGS) entry which is preliminary data.</text>
</comment>
<feature type="transmembrane region" description="Helical" evidence="7">
    <location>
        <begin position="203"/>
        <end position="220"/>
    </location>
</feature>
<feature type="transmembrane region" description="Helical" evidence="7">
    <location>
        <begin position="67"/>
        <end position="87"/>
    </location>
</feature>
<dbReference type="PANTHER" id="PTHR33567">
    <property type="entry name" value="CHROMATE ION TRANSPORTER (EUROFUNG)"/>
    <property type="match status" value="1"/>
</dbReference>
<keyword evidence="9" id="KW-1185">Reference proteome</keyword>
<proteinExistence type="inferred from homology"/>
<evidence type="ECO:0000256" key="7">
    <source>
        <dbReference type="SAM" id="Phobius"/>
    </source>
</evidence>
<evidence type="ECO:0000256" key="3">
    <source>
        <dbReference type="ARBA" id="ARBA00022475"/>
    </source>
</evidence>
<reference evidence="8 9" key="1">
    <citation type="journal article" date="2013" name="Int. J. Syst. Evol. Microbiol.">
        <title>Comamonas guangdongensis sp. nov., isolated from subterranean forest sediment, and emended description of the genus Comamonas.</title>
        <authorList>
            <person name="Zhang J."/>
            <person name="Wang Y."/>
            <person name="Zhou S."/>
            <person name="Wu C."/>
            <person name="He J."/>
            <person name="Li F."/>
        </authorList>
    </citation>
    <scope>NUCLEOTIDE SEQUENCE [LARGE SCALE GENOMIC DNA]</scope>
    <source>
        <strain evidence="8 9">CCTCC AB2011133</strain>
    </source>
</reference>
<dbReference type="PANTHER" id="PTHR33567:SF3">
    <property type="entry name" value="CHROMATE ION TRANSPORTER (EUROFUNG)"/>
    <property type="match status" value="1"/>
</dbReference>
<dbReference type="InterPro" id="IPR014047">
    <property type="entry name" value="Chr_Tranpt_l_chain"/>
</dbReference>
<comment type="similarity">
    <text evidence="2">Belongs to the chromate ion transporter (CHR) (TC 2.A.51) family.</text>
</comment>
<dbReference type="NCBIfam" id="TIGR00937">
    <property type="entry name" value="2A51"/>
    <property type="match status" value="1"/>
</dbReference>
<dbReference type="Proteomes" id="UP001561046">
    <property type="component" value="Unassembled WGS sequence"/>
</dbReference>
<evidence type="ECO:0000256" key="4">
    <source>
        <dbReference type="ARBA" id="ARBA00022692"/>
    </source>
</evidence>
<comment type="subcellular location">
    <subcellularLocation>
        <location evidence="1">Cell membrane</location>
        <topology evidence="1">Multi-pass membrane protein</topology>
    </subcellularLocation>
</comment>
<keyword evidence="4 7" id="KW-0812">Transmembrane</keyword>
<organism evidence="8 9">
    <name type="scientific">Comamonas guangdongensis</name>
    <dbReference type="NCBI Taxonomy" id="510515"/>
    <lineage>
        <taxon>Bacteria</taxon>
        <taxon>Pseudomonadati</taxon>
        <taxon>Pseudomonadota</taxon>
        <taxon>Betaproteobacteria</taxon>
        <taxon>Burkholderiales</taxon>
        <taxon>Comamonadaceae</taxon>
        <taxon>Comamonas</taxon>
    </lineage>
</organism>
<feature type="transmembrane region" description="Helical" evidence="7">
    <location>
        <begin position="294"/>
        <end position="316"/>
    </location>
</feature>
<keyword evidence="6 7" id="KW-0472">Membrane</keyword>
<feature type="transmembrane region" description="Helical" evidence="7">
    <location>
        <begin position="355"/>
        <end position="374"/>
    </location>
</feature>